<sequence length="167" mass="19287">MNFSCGCIFDKSVKEPHFKKSKHFEDLSASFAINAKNEKLGAHYSWLVQMHKNPGVKDPYIEATLENPNDPARPFLVPAIQLENSDPQTKFPHPRYYVLTPDVGELNCGLYKMKLTAYSDKTRSKVLAEHENELLSRVNTDTCYKTEFMEKMNAAARQAEQDWEKRR</sequence>
<evidence type="ECO:0000313" key="2">
    <source>
        <dbReference type="Proteomes" id="UP000193560"/>
    </source>
</evidence>
<dbReference type="AlphaFoldDB" id="A0A1X2J193"/>
<keyword evidence="2" id="KW-1185">Reference proteome</keyword>
<comment type="caution">
    <text evidence="1">The sequence shown here is derived from an EMBL/GenBank/DDBJ whole genome shotgun (WGS) entry which is preliminary data.</text>
</comment>
<reference evidence="1 2" key="1">
    <citation type="submission" date="2016-07" db="EMBL/GenBank/DDBJ databases">
        <title>Pervasive Adenine N6-methylation of Active Genes in Fungi.</title>
        <authorList>
            <consortium name="DOE Joint Genome Institute"/>
            <person name="Mondo S.J."/>
            <person name="Dannebaum R.O."/>
            <person name="Kuo R.C."/>
            <person name="Labutti K."/>
            <person name="Haridas S."/>
            <person name="Kuo A."/>
            <person name="Salamov A."/>
            <person name="Ahrendt S.R."/>
            <person name="Lipzen A."/>
            <person name="Sullivan W."/>
            <person name="Andreopoulos W.B."/>
            <person name="Clum A."/>
            <person name="Lindquist E."/>
            <person name="Daum C."/>
            <person name="Ramamoorthy G.K."/>
            <person name="Gryganskyi A."/>
            <person name="Culley D."/>
            <person name="Magnuson J.K."/>
            <person name="James T.Y."/>
            <person name="O'Malley M.A."/>
            <person name="Stajich J.E."/>
            <person name="Spatafora J.W."/>
            <person name="Visel A."/>
            <person name="Grigoriev I.V."/>
        </authorList>
    </citation>
    <scope>NUCLEOTIDE SEQUENCE [LARGE SCALE GENOMIC DNA]</scope>
    <source>
        <strain evidence="1 2">NRRL 1336</strain>
    </source>
</reference>
<proteinExistence type="predicted"/>
<name>A0A1X2J193_9FUNG</name>
<dbReference type="EMBL" id="MCGE01000001">
    <property type="protein sequence ID" value="ORZ25578.1"/>
    <property type="molecule type" value="Genomic_DNA"/>
</dbReference>
<protein>
    <submittedName>
        <fullName evidence="1">Uncharacterized protein</fullName>
    </submittedName>
</protein>
<accession>A0A1X2J193</accession>
<dbReference type="Proteomes" id="UP000193560">
    <property type="component" value="Unassembled WGS sequence"/>
</dbReference>
<evidence type="ECO:0000313" key="1">
    <source>
        <dbReference type="EMBL" id="ORZ25578.1"/>
    </source>
</evidence>
<dbReference type="OrthoDB" id="2319746at2759"/>
<organism evidence="1 2">
    <name type="scientific">Absidia repens</name>
    <dbReference type="NCBI Taxonomy" id="90262"/>
    <lineage>
        <taxon>Eukaryota</taxon>
        <taxon>Fungi</taxon>
        <taxon>Fungi incertae sedis</taxon>
        <taxon>Mucoromycota</taxon>
        <taxon>Mucoromycotina</taxon>
        <taxon>Mucoromycetes</taxon>
        <taxon>Mucorales</taxon>
        <taxon>Cunninghamellaceae</taxon>
        <taxon>Absidia</taxon>
    </lineage>
</organism>
<gene>
    <name evidence="1" type="ORF">BCR42DRAFT_400471</name>
</gene>